<dbReference type="GO" id="GO:0005886">
    <property type="term" value="C:plasma membrane"/>
    <property type="evidence" value="ECO:0007669"/>
    <property type="project" value="UniProtKB-SubCell"/>
</dbReference>
<feature type="transmembrane region" description="Helical" evidence="7">
    <location>
        <begin position="219"/>
        <end position="242"/>
    </location>
</feature>
<dbReference type="PANTHER" id="PTHR30193:SF37">
    <property type="entry name" value="INNER MEMBRANE ABC TRANSPORTER PERMEASE PROTEIN YCJO"/>
    <property type="match status" value="1"/>
</dbReference>
<evidence type="ECO:0000256" key="7">
    <source>
        <dbReference type="RuleBase" id="RU363032"/>
    </source>
</evidence>
<accession>A0A9X2JMP7</accession>
<reference evidence="9" key="1">
    <citation type="submission" date="2022-06" db="EMBL/GenBank/DDBJ databases">
        <title>Limimaricola sediminis sp. nov., isolated from an intertidal sediment.</title>
        <authorList>
            <person name="Shao X."/>
        </authorList>
    </citation>
    <scope>NUCLEOTIDE SEQUENCE</scope>
    <source>
        <strain evidence="9">ASW11-118</strain>
    </source>
</reference>
<evidence type="ECO:0000313" key="9">
    <source>
        <dbReference type="EMBL" id="MCP1167457.1"/>
    </source>
</evidence>
<dbReference type="InterPro" id="IPR051393">
    <property type="entry name" value="ABC_transporter_permease"/>
</dbReference>
<dbReference type="AlphaFoldDB" id="A0A9X2JMP7"/>
<keyword evidence="5 7" id="KW-1133">Transmembrane helix</keyword>
<dbReference type="InterPro" id="IPR035906">
    <property type="entry name" value="MetI-like_sf"/>
</dbReference>
<keyword evidence="2 7" id="KW-0813">Transport</keyword>
<dbReference type="InterPro" id="IPR000515">
    <property type="entry name" value="MetI-like"/>
</dbReference>
<evidence type="ECO:0000259" key="8">
    <source>
        <dbReference type="PROSITE" id="PS50928"/>
    </source>
</evidence>
<comment type="caution">
    <text evidence="9">The sequence shown here is derived from an EMBL/GenBank/DDBJ whole genome shotgun (WGS) entry which is preliminary data.</text>
</comment>
<dbReference type="PANTHER" id="PTHR30193">
    <property type="entry name" value="ABC TRANSPORTER PERMEASE PROTEIN"/>
    <property type="match status" value="1"/>
</dbReference>
<organism evidence="9 10">
    <name type="scientific">Limimaricola litoreus</name>
    <dbReference type="NCBI Taxonomy" id="2955316"/>
    <lineage>
        <taxon>Bacteria</taxon>
        <taxon>Pseudomonadati</taxon>
        <taxon>Pseudomonadota</taxon>
        <taxon>Alphaproteobacteria</taxon>
        <taxon>Rhodobacterales</taxon>
        <taxon>Paracoccaceae</taxon>
        <taxon>Limimaricola</taxon>
    </lineage>
</organism>
<gene>
    <name evidence="9" type="ORF">NHG85_02760</name>
</gene>
<evidence type="ECO:0000256" key="3">
    <source>
        <dbReference type="ARBA" id="ARBA00022475"/>
    </source>
</evidence>
<feature type="transmembrane region" description="Helical" evidence="7">
    <location>
        <begin position="115"/>
        <end position="135"/>
    </location>
</feature>
<keyword evidence="6 7" id="KW-0472">Membrane</keyword>
<feature type="transmembrane region" description="Helical" evidence="7">
    <location>
        <begin position="141"/>
        <end position="160"/>
    </location>
</feature>
<dbReference type="Pfam" id="PF00528">
    <property type="entry name" value="BPD_transp_1"/>
    <property type="match status" value="1"/>
</dbReference>
<dbReference type="CDD" id="cd06261">
    <property type="entry name" value="TM_PBP2"/>
    <property type="match status" value="1"/>
</dbReference>
<dbReference type="EMBL" id="JAMYXC010000034">
    <property type="protein sequence ID" value="MCP1167457.1"/>
    <property type="molecule type" value="Genomic_DNA"/>
</dbReference>
<sequence>MPGTAVSSHAPKIRWHIIVFLAPAVLVYTAVMILPLFDTLRLALYDEVEGERVFVGLENFRTLFGDANWSRQFWNALINNFWFFLIHMAVQNPIGIALAAILSNPRLRFSSFYRSAIFIPTILSFVIVGFAWKLILSPIWGIAPGMLDAIGLKSLFAPWLGREETALTTLALISVWQFVGIPMMLIYAALLSIPDEILEAGECDGVTGLSAFWKIKLPLILPSIGIISILTFVANFNAFDLIYAAQGALAGPDFSTDILGTFLYRTFFGFQLQLGDPHMGSAIASAMFAVILIGVCLYLFGIQTRIRRYQL</sequence>
<dbReference type="PROSITE" id="PS50928">
    <property type="entry name" value="ABC_TM1"/>
    <property type="match status" value="1"/>
</dbReference>
<feature type="transmembrane region" description="Helical" evidence="7">
    <location>
        <begin position="17"/>
        <end position="37"/>
    </location>
</feature>
<comment type="subcellular location">
    <subcellularLocation>
        <location evidence="1 7">Cell membrane</location>
        <topology evidence="1 7">Multi-pass membrane protein</topology>
    </subcellularLocation>
</comment>
<evidence type="ECO:0000256" key="6">
    <source>
        <dbReference type="ARBA" id="ARBA00023136"/>
    </source>
</evidence>
<name>A0A9X2JMP7_9RHOB</name>
<comment type="similarity">
    <text evidence="7">Belongs to the binding-protein-dependent transport system permease family.</text>
</comment>
<dbReference type="GO" id="GO:0055085">
    <property type="term" value="P:transmembrane transport"/>
    <property type="evidence" value="ECO:0007669"/>
    <property type="project" value="InterPro"/>
</dbReference>
<dbReference type="Gene3D" id="1.10.3720.10">
    <property type="entry name" value="MetI-like"/>
    <property type="match status" value="1"/>
</dbReference>
<keyword evidence="3" id="KW-1003">Cell membrane</keyword>
<dbReference type="RefSeq" id="WP_253329603.1">
    <property type="nucleotide sequence ID" value="NZ_JAMYXC010000034.1"/>
</dbReference>
<dbReference type="SUPFAM" id="SSF161098">
    <property type="entry name" value="MetI-like"/>
    <property type="match status" value="1"/>
</dbReference>
<evidence type="ECO:0000256" key="2">
    <source>
        <dbReference type="ARBA" id="ARBA00022448"/>
    </source>
</evidence>
<feature type="transmembrane region" description="Helical" evidence="7">
    <location>
        <begin position="81"/>
        <end position="103"/>
    </location>
</feature>
<feature type="transmembrane region" description="Helical" evidence="7">
    <location>
        <begin position="167"/>
        <end position="190"/>
    </location>
</feature>
<dbReference type="Proteomes" id="UP001139477">
    <property type="component" value="Unassembled WGS sequence"/>
</dbReference>
<proteinExistence type="inferred from homology"/>
<evidence type="ECO:0000256" key="1">
    <source>
        <dbReference type="ARBA" id="ARBA00004651"/>
    </source>
</evidence>
<evidence type="ECO:0000313" key="10">
    <source>
        <dbReference type="Proteomes" id="UP001139477"/>
    </source>
</evidence>
<keyword evidence="4 7" id="KW-0812">Transmembrane</keyword>
<evidence type="ECO:0000256" key="4">
    <source>
        <dbReference type="ARBA" id="ARBA00022692"/>
    </source>
</evidence>
<feature type="transmembrane region" description="Helical" evidence="7">
    <location>
        <begin position="280"/>
        <end position="300"/>
    </location>
</feature>
<evidence type="ECO:0000256" key="5">
    <source>
        <dbReference type="ARBA" id="ARBA00022989"/>
    </source>
</evidence>
<feature type="domain" description="ABC transmembrane type-1" evidence="8">
    <location>
        <begin position="77"/>
        <end position="300"/>
    </location>
</feature>
<keyword evidence="10" id="KW-1185">Reference proteome</keyword>
<protein>
    <submittedName>
        <fullName evidence="9">Sugar ABC transporter permease</fullName>
    </submittedName>
</protein>